<dbReference type="Proteomes" id="UP001054945">
    <property type="component" value="Unassembled WGS sequence"/>
</dbReference>
<organism evidence="2 3">
    <name type="scientific">Caerostris extrusa</name>
    <name type="common">Bark spider</name>
    <name type="synonym">Caerostris bankana</name>
    <dbReference type="NCBI Taxonomy" id="172846"/>
    <lineage>
        <taxon>Eukaryota</taxon>
        <taxon>Metazoa</taxon>
        <taxon>Ecdysozoa</taxon>
        <taxon>Arthropoda</taxon>
        <taxon>Chelicerata</taxon>
        <taxon>Arachnida</taxon>
        <taxon>Araneae</taxon>
        <taxon>Araneomorphae</taxon>
        <taxon>Entelegynae</taxon>
        <taxon>Araneoidea</taxon>
        <taxon>Araneidae</taxon>
        <taxon>Caerostris</taxon>
    </lineage>
</organism>
<feature type="region of interest" description="Disordered" evidence="1">
    <location>
        <begin position="15"/>
        <end position="36"/>
    </location>
</feature>
<evidence type="ECO:0000313" key="2">
    <source>
        <dbReference type="EMBL" id="GIX86751.1"/>
    </source>
</evidence>
<keyword evidence="3" id="KW-1185">Reference proteome</keyword>
<evidence type="ECO:0000256" key="1">
    <source>
        <dbReference type="SAM" id="MobiDB-lite"/>
    </source>
</evidence>
<evidence type="ECO:0000313" key="3">
    <source>
        <dbReference type="Proteomes" id="UP001054945"/>
    </source>
</evidence>
<feature type="compositionally biased region" description="Low complexity" evidence="1">
    <location>
        <begin position="26"/>
        <end position="36"/>
    </location>
</feature>
<proteinExistence type="predicted"/>
<gene>
    <name evidence="2" type="ORF">CEXT_228811</name>
</gene>
<accession>A0AAV4NS60</accession>
<protein>
    <submittedName>
        <fullName evidence="2">Uncharacterized protein</fullName>
    </submittedName>
</protein>
<dbReference type="AlphaFoldDB" id="A0AAV4NS60"/>
<name>A0AAV4NS60_CAEEX</name>
<dbReference type="EMBL" id="BPLR01021168">
    <property type="protein sequence ID" value="GIX86751.1"/>
    <property type="molecule type" value="Genomic_DNA"/>
</dbReference>
<reference evidence="2 3" key="1">
    <citation type="submission" date="2021-06" db="EMBL/GenBank/DDBJ databases">
        <title>Caerostris extrusa draft genome.</title>
        <authorList>
            <person name="Kono N."/>
            <person name="Arakawa K."/>
        </authorList>
    </citation>
    <scope>NUCLEOTIDE SEQUENCE [LARGE SCALE GENOMIC DNA]</scope>
</reference>
<comment type="caution">
    <text evidence="2">The sequence shown here is derived from an EMBL/GenBank/DDBJ whole genome shotgun (WGS) entry which is preliminary data.</text>
</comment>
<sequence>MHQLQILPEIPSLPISTATGRKCKSHSSGSPGVSDSNANKATLMLTLNFVIYIYIGQLNATAGPVLLLDWRFVEHALSYNSDLIPGSLDYFWLGRIEN</sequence>